<dbReference type="Pfam" id="PF13432">
    <property type="entry name" value="TPR_16"/>
    <property type="match status" value="1"/>
</dbReference>
<feature type="domain" description="RRM" evidence="6">
    <location>
        <begin position="189"/>
        <end position="262"/>
    </location>
</feature>
<dbReference type="SUPFAM" id="SSF48452">
    <property type="entry name" value="TPR-like"/>
    <property type="match status" value="1"/>
</dbReference>
<dbReference type="RefSeq" id="XP_026277111.1">
    <property type="nucleotide sequence ID" value="XM_026421326.2"/>
</dbReference>
<dbReference type="InterPro" id="IPR000504">
    <property type="entry name" value="RRM_dom"/>
</dbReference>
<dbReference type="InterPro" id="IPR013105">
    <property type="entry name" value="TPR_2"/>
</dbReference>
<dbReference type="PROSITE" id="PS50005">
    <property type="entry name" value="TPR"/>
    <property type="match status" value="1"/>
</dbReference>
<dbReference type="Pfam" id="PF07719">
    <property type="entry name" value="TPR_2"/>
    <property type="match status" value="1"/>
</dbReference>
<dbReference type="KEGG" id="foc:113205632"/>
<dbReference type="Gene3D" id="3.30.70.330">
    <property type="match status" value="1"/>
</dbReference>
<dbReference type="CDD" id="cd00590">
    <property type="entry name" value="RRM_SF"/>
    <property type="match status" value="1"/>
</dbReference>
<keyword evidence="3 4" id="KW-0694">RNA-binding</keyword>
<dbReference type="InterPro" id="IPR012677">
    <property type="entry name" value="Nucleotide-bd_a/b_plait_sf"/>
</dbReference>
<dbReference type="PANTHER" id="PTHR47678">
    <property type="entry name" value="TETRATRICOPEPTIDE REPEAT PROTEIN 31"/>
    <property type="match status" value="1"/>
</dbReference>
<evidence type="ECO:0000256" key="2">
    <source>
        <dbReference type="ARBA" id="ARBA00022803"/>
    </source>
</evidence>
<dbReference type="SUPFAM" id="SSF54928">
    <property type="entry name" value="RNA-binding domain, RBD"/>
    <property type="match status" value="1"/>
</dbReference>
<sequence>MDELGEKGYQKCILDDWVGALAIWDEAIRRFPKEKRFYNNRALCYFHRKEYIRALADARYMTSHFPEYIRGHFREGEILCAMGSHDEAYKCFQRALNLNPSCTEALNELAEVQIQMLCKKGYSRYQAGCAMEIAKDLKEAETILHAGLFSARDSEKYFSEDEDIVQPPPIDLPPSADLREDPTNPKKCCSLWVGNMTEKMTDQQVANLFKKYGEVKSAKHCTERFCAFVNFAHYESATKAMIALQGKDLAGNKKVILRWPDKVIYGK</sequence>
<dbReference type="SMART" id="SM00360">
    <property type="entry name" value="RRM"/>
    <property type="match status" value="1"/>
</dbReference>
<dbReference type="Proteomes" id="UP000504606">
    <property type="component" value="Unplaced"/>
</dbReference>
<dbReference type="InterPro" id="IPR011990">
    <property type="entry name" value="TPR-like_helical_dom_sf"/>
</dbReference>
<keyword evidence="2 5" id="KW-0802">TPR repeat</keyword>
<name>A0A6J1SER1_FRAOC</name>
<organism evidence="7 8">
    <name type="scientific">Frankliniella occidentalis</name>
    <name type="common">Western flower thrips</name>
    <name type="synonym">Euthrips occidentalis</name>
    <dbReference type="NCBI Taxonomy" id="133901"/>
    <lineage>
        <taxon>Eukaryota</taxon>
        <taxon>Metazoa</taxon>
        <taxon>Ecdysozoa</taxon>
        <taxon>Arthropoda</taxon>
        <taxon>Hexapoda</taxon>
        <taxon>Insecta</taxon>
        <taxon>Pterygota</taxon>
        <taxon>Neoptera</taxon>
        <taxon>Paraneoptera</taxon>
        <taxon>Thysanoptera</taxon>
        <taxon>Terebrantia</taxon>
        <taxon>Thripoidea</taxon>
        <taxon>Thripidae</taxon>
        <taxon>Frankliniella</taxon>
    </lineage>
</organism>
<gene>
    <name evidence="8" type="primary">LOC113205632</name>
</gene>
<dbReference type="Pfam" id="PF00076">
    <property type="entry name" value="RRM_1"/>
    <property type="match status" value="1"/>
</dbReference>
<evidence type="ECO:0000256" key="1">
    <source>
        <dbReference type="ARBA" id="ARBA00022737"/>
    </source>
</evidence>
<evidence type="ECO:0000259" key="6">
    <source>
        <dbReference type="PROSITE" id="PS50102"/>
    </source>
</evidence>
<protein>
    <submittedName>
        <fullName evidence="8">Uncharacterized protein LOC113205632 isoform X1</fullName>
    </submittedName>
</protein>
<evidence type="ECO:0000313" key="8">
    <source>
        <dbReference type="RefSeq" id="XP_026277111.1"/>
    </source>
</evidence>
<feature type="repeat" description="TPR" evidence="5">
    <location>
        <begin position="69"/>
        <end position="102"/>
    </location>
</feature>
<dbReference type="SMART" id="SM00028">
    <property type="entry name" value="TPR"/>
    <property type="match status" value="3"/>
</dbReference>
<dbReference type="GO" id="GO:0003723">
    <property type="term" value="F:RNA binding"/>
    <property type="evidence" value="ECO:0007669"/>
    <property type="project" value="UniProtKB-UniRule"/>
</dbReference>
<evidence type="ECO:0000256" key="3">
    <source>
        <dbReference type="ARBA" id="ARBA00022884"/>
    </source>
</evidence>
<proteinExistence type="predicted"/>
<keyword evidence="1" id="KW-0677">Repeat</keyword>
<dbReference type="Gene3D" id="1.25.40.10">
    <property type="entry name" value="Tetratricopeptide repeat domain"/>
    <property type="match status" value="1"/>
</dbReference>
<accession>A0A6J1SER1</accession>
<keyword evidence="7" id="KW-1185">Reference proteome</keyword>
<dbReference type="PANTHER" id="PTHR47678:SF4">
    <property type="entry name" value="SHOCK PROTEIN 70 (HSP70)-INTERACTING PROTEIN, PUTATIVE-RELATED"/>
    <property type="match status" value="1"/>
</dbReference>
<evidence type="ECO:0000256" key="4">
    <source>
        <dbReference type="PROSITE-ProRule" id="PRU00176"/>
    </source>
</evidence>
<dbReference type="OrthoDB" id="2017782at2759"/>
<dbReference type="InterPro" id="IPR035979">
    <property type="entry name" value="RBD_domain_sf"/>
</dbReference>
<dbReference type="AlphaFoldDB" id="A0A6J1SER1"/>
<reference evidence="8" key="1">
    <citation type="submission" date="2025-08" db="UniProtKB">
        <authorList>
            <consortium name="RefSeq"/>
        </authorList>
    </citation>
    <scope>IDENTIFICATION</scope>
    <source>
        <tissue evidence="8">Whole organism</tissue>
    </source>
</reference>
<dbReference type="GeneID" id="113205632"/>
<evidence type="ECO:0000256" key="5">
    <source>
        <dbReference type="PROSITE-ProRule" id="PRU00339"/>
    </source>
</evidence>
<evidence type="ECO:0000313" key="7">
    <source>
        <dbReference type="Proteomes" id="UP000504606"/>
    </source>
</evidence>
<dbReference type="InterPro" id="IPR019734">
    <property type="entry name" value="TPR_rpt"/>
</dbReference>
<dbReference type="PROSITE" id="PS50102">
    <property type="entry name" value="RRM"/>
    <property type="match status" value="1"/>
</dbReference>